<proteinExistence type="predicted"/>
<dbReference type="EMBL" id="BARS01042004">
    <property type="protein sequence ID" value="GAG38394.1"/>
    <property type="molecule type" value="Genomic_DNA"/>
</dbReference>
<evidence type="ECO:0008006" key="3">
    <source>
        <dbReference type="Google" id="ProtNLM"/>
    </source>
</evidence>
<gene>
    <name evidence="2" type="ORF">S01H1_63788</name>
</gene>
<evidence type="ECO:0000256" key="1">
    <source>
        <dbReference type="SAM" id="Phobius"/>
    </source>
</evidence>
<protein>
    <recommendedName>
        <fullName evidence="3">Major facilitator superfamily (MFS) profile domain-containing protein</fullName>
    </recommendedName>
</protein>
<keyword evidence="1" id="KW-0812">Transmembrane</keyword>
<dbReference type="AlphaFoldDB" id="X0X588"/>
<reference evidence="2" key="1">
    <citation type="journal article" date="2014" name="Front. Microbiol.">
        <title>High frequency of phylogenetically diverse reductive dehalogenase-homologous genes in deep subseafloor sedimentary metagenomes.</title>
        <authorList>
            <person name="Kawai M."/>
            <person name="Futagami T."/>
            <person name="Toyoda A."/>
            <person name="Takaki Y."/>
            <person name="Nishi S."/>
            <person name="Hori S."/>
            <person name="Arai W."/>
            <person name="Tsubouchi T."/>
            <person name="Morono Y."/>
            <person name="Uchiyama I."/>
            <person name="Ito T."/>
            <person name="Fujiyama A."/>
            <person name="Inagaki F."/>
            <person name="Takami H."/>
        </authorList>
    </citation>
    <scope>NUCLEOTIDE SEQUENCE</scope>
    <source>
        <strain evidence="2">Expedition CK06-06</strain>
    </source>
</reference>
<name>X0X588_9ZZZZ</name>
<dbReference type="InterPro" id="IPR036259">
    <property type="entry name" value="MFS_trans_sf"/>
</dbReference>
<comment type="caution">
    <text evidence="2">The sequence shown here is derived from an EMBL/GenBank/DDBJ whole genome shotgun (WGS) entry which is preliminary data.</text>
</comment>
<sequence length="78" mass="8558">MPRFKIFYGWWIVGAGLVCLLLAGGIGFYTFGAFFIPLIDEFGWSRAQLSLAITITCVLGLAAPLVGSWVDKYGVRII</sequence>
<feature type="transmembrane region" description="Helical" evidence="1">
    <location>
        <begin position="49"/>
        <end position="70"/>
    </location>
</feature>
<feature type="transmembrane region" description="Helical" evidence="1">
    <location>
        <begin position="7"/>
        <end position="29"/>
    </location>
</feature>
<dbReference type="SUPFAM" id="SSF103473">
    <property type="entry name" value="MFS general substrate transporter"/>
    <property type="match status" value="1"/>
</dbReference>
<evidence type="ECO:0000313" key="2">
    <source>
        <dbReference type="EMBL" id="GAG38394.1"/>
    </source>
</evidence>
<feature type="non-terminal residue" evidence="2">
    <location>
        <position position="78"/>
    </location>
</feature>
<accession>X0X588</accession>
<keyword evidence="1" id="KW-0472">Membrane</keyword>
<keyword evidence="1" id="KW-1133">Transmembrane helix</keyword>
<organism evidence="2">
    <name type="scientific">marine sediment metagenome</name>
    <dbReference type="NCBI Taxonomy" id="412755"/>
    <lineage>
        <taxon>unclassified sequences</taxon>
        <taxon>metagenomes</taxon>
        <taxon>ecological metagenomes</taxon>
    </lineage>
</organism>